<evidence type="ECO:0000313" key="2">
    <source>
        <dbReference type="EMBL" id="GAG65414.1"/>
    </source>
</evidence>
<keyword evidence="1" id="KW-0472">Membrane</keyword>
<protein>
    <submittedName>
        <fullName evidence="2">Uncharacterized protein</fullName>
    </submittedName>
</protein>
<name>X0Z8F7_9ZZZZ</name>
<keyword evidence="1" id="KW-0812">Transmembrane</keyword>
<proteinExistence type="predicted"/>
<gene>
    <name evidence="2" type="ORF">S01H4_10511</name>
</gene>
<feature type="transmembrane region" description="Helical" evidence="1">
    <location>
        <begin position="26"/>
        <end position="47"/>
    </location>
</feature>
<comment type="caution">
    <text evidence="2">The sequence shown here is derived from an EMBL/GenBank/DDBJ whole genome shotgun (WGS) entry which is preliminary data.</text>
</comment>
<evidence type="ECO:0000256" key="1">
    <source>
        <dbReference type="SAM" id="Phobius"/>
    </source>
</evidence>
<dbReference type="AlphaFoldDB" id="X0Z8F7"/>
<keyword evidence="1" id="KW-1133">Transmembrane helix</keyword>
<accession>X0Z8F7</accession>
<organism evidence="2">
    <name type="scientific">marine sediment metagenome</name>
    <dbReference type="NCBI Taxonomy" id="412755"/>
    <lineage>
        <taxon>unclassified sequences</taxon>
        <taxon>metagenomes</taxon>
        <taxon>ecological metagenomes</taxon>
    </lineage>
</organism>
<sequence>MKLKLGEEKIKGFSSPVKKAEKTNDWAWWGLFMAMVIMVILVILRILDKI</sequence>
<reference evidence="2" key="1">
    <citation type="journal article" date="2014" name="Front. Microbiol.">
        <title>High frequency of phylogenetically diverse reductive dehalogenase-homologous genes in deep subseafloor sedimentary metagenomes.</title>
        <authorList>
            <person name="Kawai M."/>
            <person name="Futagami T."/>
            <person name="Toyoda A."/>
            <person name="Takaki Y."/>
            <person name="Nishi S."/>
            <person name="Hori S."/>
            <person name="Arai W."/>
            <person name="Tsubouchi T."/>
            <person name="Morono Y."/>
            <person name="Uchiyama I."/>
            <person name="Ito T."/>
            <person name="Fujiyama A."/>
            <person name="Inagaki F."/>
            <person name="Takami H."/>
        </authorList>
    </citation>
    <scope>NUCLEOTIDE SEQUENCE</scope>
    <source>
        <strain evidence="2">Expedition CK06-06</strain>
    </source>
</reference>
<dbReference type="EMBL" id="BART01004041">
    <property type="protein sequence ID" value="GAG65414.1"/>
    <property type="molecule type" value="Genomic_DNA"/>
</dbReference>